<organism evidence="3">
    <name type="scientific">Lichtheimia ramosa</name>
    <dbReference type="NCBI Taxonomy" id="688394"/>
    <lineage>
        <taxon>Eukaryota</taxon>
        <taxon>Fungi</taxon>
        <taxon>Fungi incertae sedis</taxon>
        <taxon>Mucoromycota</taxon>
        <taxon>Mucoromycotina</taxon>
        <taxon>Mucoromycetes</taxon>
        <taxon>Mucorales</taxon>
        <taxon>Lichtheimiaceae</taxon>
        <taxon>Lichtheimia</taxon>
    </lineage>
</organism>
<feature type="compositionally biased region" description="Polar residues" evidence="1">
    <location>
        <begin position="48"/>
        <end position="67"/>
    </location>
</feature>
<feature type="region of interest" description="Disordered" evidence="1">
    <location>
        <begin position="511"/>
        <end position="585"/>
    </location>
</feature>
<sequence length="633" mass="66906">MPRQEENGDAAVTTGDYYYTQPAWEEGYGDDDDDDQASGTGYDDGNTAAATPTSDSESSGTDNGYMSTTTTAVAESSEDNYSGWYSPTADSSTMDNGQQPTSTSLMNDQTSPSASETAFDDQQQQPSATSSIVPAAAPTTTTTTTTTSSTQDTTTTDIPPSSTSMSNNQAATTSSNNDATTATTSFSVTSSTATPSLVLGSHECASDTHAVNGECPSDYFCNAATHACVQLLAKGDQCFEDFQCSSSYCVDGTCNDQPSKAGTHLSGGQIAGVTIGAVAGAVVLIGGFMFCMKRRRDGNNSSSRARKFEQIRAQDDAEADVNMVERGGVRDSKYNMLTSLMQRASGGNTMAYGNVGADAAPPTMTQEQQQHTMMTVPATTNHRESKVQEPAMDQCAYEAQQYYGSLATDVDMDPPTSPAPGHKSWMTTGSAIDPHVVERPATTLVRDSTLNNLHAPLFHVTGPTDPNTVPAGGEAHVPTIPPPTQDNAELDAFQSRRSSWLMKEIAERWRQGSSSGARSSAIVAPHDDNTTTGTAPLWDDGLNVPAGKRTSSLSNASTSLHNPFRSSSLISGSSDASTITPEHRRTDSMISTLRMPPLVREPDAWTVEDNMTLTGDPTTTTTTTSTSQHHHPS</sequence>
<feature type="compositionally biased region" description="Low complexity" evidence="1">
    <location>
        <begin position="618"/>
        <end position="627"/>
    </location>
</feature>
<protein>
    <submittedName>
        <fullName evidence="3">Uncharacterized protein</fullName>
    </submittedName>
</protein>
<feature type="compositionally biased region" description="Low complexity" evidence="1">
    <location>
        <begin position="566"/>
        <end position="577"/>
    </location>
</feature>
<dbReference type="EMBL" id="LK023320">
    <property type="protein sequence ID" value="CDS06525.1"/>
    <property type="molecule type" value="Genomic_DNA"/>
</dbReference>
<gene>
    <name evidence="3" type="ORF">LRAMOSA09053</name>
</gene>
<evidence type="ECO:0000256" key="2">
    <source>
        <dbReference type="SAM" id="Phobius"/>
    </source>
</evidence>
<keyword evidence="2" id="KW-0472">Membrane</keyword>
<feature type="compositionally biased region" description="Polar residues" evidence="1">
    <location>
        <begin position="549"/>
        <end position="565"/>
    </location>
</feature>
<feature type="region of interest" description="Disordered" evidence="1">
    <location>
        <begin position="609"/>
        <end position="633"/>
    </location>
</feature>
<feature type="compositionally biased region" description="Acidic residues" evidence="1">
    <location>
        <begin position="27"/>
        <end position="36"/>
    </location>
</feature>
<feature type="compositionally biased region" description="Low complexity" evidence="1">
    <location>
        <begin position="511"/>
        <end position="521"/>
    </location>
</feature>
<evidence type="ECO:0000256" key="1">
    <source>
        <dbReference type="SAM" id="MobiDB-lite"/>
    </source>
</evidence>
<keyword evidence="2" id="KW-0812">Transmembrane</keyword>
<proteinExistence type="predicted"/>
<feature type="compositionally biased region" description="Low complexity" evidence="1">
    <location>
        <begin position="126"/>
        <end position="182"/>
    </location>
</feature>
<evidence type="ECO:0000313" key="3">
    <source>
        <dbReference type="EMBL" id="CDS06525.1"/>
    </source>
</evidence>
<dbReference type="AlphaFoldDB" id="A0A077WGN5"/>
<reference evidence="3" key="1">
    <citation type="journal article" date="2014" name="Genome Announc.">
        <title>De novo whole-genome sequence and genome annotation of Lichtheimia ramosa.</title>
        <authorList>
            <person name="Linde J."/>
            <person name="Schwartze V."/>
            <person name="Binder U."/>
            <person name="Lass-Florl C."/>
            <person name="Voigt K."/>
            <person name="Horn F."/>
        </authorList>
    </citation>
    <scope>NUCLEOTIDE SEQUENCE</scope>
    <source>
        <strain evidence="3">JMRC FSU:6197</strain>
    </source>
</reference>
<accession>A0A077WGN5</accession>
<feature type="region of interest" description="Disordered" evidence="1">
    <location>
        <begin position="1"/>
        <end position="182"/>
    </location>
</feature>
<feature type="transmembrane region" description="Helical" evidence="2">
    <location>
        <begin position="270"/>
        <end position="291"/>
    </location>
</feature>
<dbReference type="OrthoDB" id="2274534at2759"/>
<keyword evidence="2" id="KW-1133">Transmembrane helix</keyword>
<feature type="compositionally biased region" description="Polar residues" evidence="1">
    <location>
        <begin position="79"/>
        <end position="125"/>
    </location>
</feature>
<name>A0A077WGN5_9FUNG</name>